<evidence type="ECO:0000259" key="4">
    <source>
        <dbReference type="PROSITE" id="PS50975"/>
    </source>
</evidence>
<dbReference type="PANTHER" id="PTHR23132:SF23">
    <property type="entry name" value="D-ALANINE--D-ALANINE LIGASE B"/>
    <property type="match status" value="1"/>
</dbReference>
<feature type="domain" description="ATP-grasp" evidence="4">
    <location>
        <begin position="122"/>
        <end position="359"/>
    </location>
</feature>
<dbReference type="AlphaFoldDB" id="A0A1F5LRR9"/>
<evidence type="ECO:0000256" key="2">
    <source>
        <dbReference type="ARBA" id="ARBA00022598"/>
    </source>
</evidence>
<dbReference type="SUPFAM" id="SSF56059">
    <property type="entry name" value="Glutathione synthetase ATP-binding domain-like"/>
    <property type="match status" value="1"/>
</dbReference>
<organism evidence="5 6">
    <name type="scientific">Penicillium arizonense</name>
    <dbReference type="NCBI Taxonomy" id="1835702"/>
    <lineage>
        <taxon>Eukaryota</taxon>
        <taxon>Fungi</taxon>
        <taxon>Dikarya</taxon>
        <taxon>Ascomycota</taxon>
        <taxon>Pezizomycotina</taxon>
        <taxon>Eurotiomycetes</taxon>
        <taxon>Eurotiomycetidae</taxon>
        <taxon>Eurotiales</taxon>
        <taxon>Aspergillaceae</taxon>
        <taxon>Penicillium</taxon>
    </lineage>
</organism>
<comment type="similarity">
    <text evidence="1">Belongs to the D-alanine--D-alanine ligase family.</text>
</comment>
<proteinExistence type="inferred from homology"/>
<dbReference type="PROSITE" id="PS50975">
    <property type="entry name" value="ATP_GRASP"/>
    <property type="match status" value="1"/>
</dbReference>
<keyword evidence="3" id="KW-0547">Nucleotide-binding</keyword>
<dbReference type="GO" id="GO:0008716">
    <property type="term" value="F:D-alanine-D-alanine ligase activity"/>
    <property type="evidence" value="ECO:0007669"/>
    <property type="project" value="InterPro"/>
</dbReference>
<dbReference type="Proteomes" id="UP000177622">
    <property type="component" value="Unassembled WGS sequence"/>
</dbReference>
<dbReference type="Pfam" id="PF07478">
    <property type="entry name" value="Dala_Dala_lig_C"/>
    <property type="match status" value="1"/>
</dbReference>
<dbReference type="InterPro" id="IPR011095">
    <property type="entry name" value="Dala_Dala_lig_C"/>
</dbReference>
<dbReference type="GO" id="GO:0005524">
    <property type="term" value="F:ATP binding"/>
    <property type="evidence" value="ECO:0007669"/>
    <property type="project" value="UniProtKB-UniRule"/>
</dbReference>
<dbReference type="RefSeq" id="XP_022491333.1">
    <property type="nucleotide sequence ID" value="XM_022628684.1"/>
</dbReference>
<protein>
    <recommendedName>
        <fullName evidence="4">ATP-grasp domain-containing protein</fullName>
    </recommendedName>
</protein>
<dbReference type="Gene3D" id="3.30.470.20">
    <property type="entry name" value="ATP-grasp fold, B domain"/>
    <property type="match status" value="2"/>
</dbReference>
<keyword evidence="2" id="KW-0436">Ligase</keyword>
<dbReference type="STRING" id="1835702.A0A1F5LRR9"/>
<evidence type="ECO:0000313" key="6">
    <source>
        <dbReference type="Proteomes" id="UP000177622"/>
    </source>
</evidence>
<sequence>MTRTKSNLLIALIYEDPQIYRDLGYPASHISHLDTCTPAEDVIVVLSRLGHRVVPIPDVQTLARKLGAGEGAQWDLAVNIAAGVYGAAREAQVPAMLEAFAVPFTFSDTATMALCLDKGKTKMVLEHYGIPTSPFAIINLDRHPDKPITSNVINSLTKGSKHASSLLDPASYPLFAKPLAEDTSKGIKEISVIHNVNQLCQAIEELRLSTRAIPAILVEKFLAGREFTVGILGTGDDAWVLGVDEIVWSDQVNGDSDVVQFATEKSKTSEDWDGIADEIPANRADPLVERACTVALRAWRAIGCRDGGRVDVRFDASAGVANVLKINPLAGLKPDWSQLPMIAAHNGIAMEDVTFGMMKADPIGGELATSPDSFSPYIVLDRLLSYSTSEDQGPPTPLFLLWACVSSPDYDPGATDRHDGCRRFRVSCDRLRGLDESRSPSAKPAQLGSQE</sequence>
<name>A0A1F5LRR9_PENAI</name>
<dbReference type="InterPro" id="IPR011761">
    <property type="entry name" value="ATP-grasp"/>
</dbReference>
<reference evidence="5 6" key="1">
    <citation type="journal article" date="2016" name="Sci. Rep.">
        <title>Penicillium arizonense, a new, genome sequenced fungal species, reveals a high chemical diversity in secreted metabolites.</title>
        <authorList>
            <person name="Grijseels S."/>
            <person name="Nielsen J.C."/>
            <person name="Randelovic M."/>
            <person name="Nielsen J."/>
            <person name="Nielsen K.F."/>
            <person name="Workman M."/>
            <person name="Frisvad J.C."/>
        </authorList>
    </citation>
    <scope>NUCLEOTIDE SEQUENCE [LARGE SCALE GENOMIC DNA]</scope>
    <source>
        <strain evidence="5 6">CBS 141311</strain>
    </source>
</reference>
<evidence type="ECO:0000256" key="1">
    <source>
        <dbReference type="ARBA" id="ARBA00010871"/>
    </source>
</evidence>
<keyword evidence="3" id="KW-0067">ATP-binding</keyword>
<keyword evidence="6" id="KW-1185">Reference proteome</keyword>
<dbReference type="OrthoDB" id="2013972at2759"/>
<dbReference type="PANTHER" id="PTHR23132">
    <property type="entry name" value="D-ALANINE--D-ALANINE LIGASE"/>
    <property type="match status" value="1"/>
</dbReference>
<dbReference type="GO" id="GO:0046872">
    <property type="term" value="F:metal ion binding"/>
    <property type="evidence" value="ECO:0007669"/>
    <property type="project" value="InterPro"/>
</dbReference>
<gene>
    <name evidence="5" type="ORF">PENARI_c003G09730</name>
</gene>
<dbReference type="EMBL" id="LXJU01000003">
    <property type="protein sequence ID" value="OGE55904.1"/>
    <property type="molecule type" value="Genomic_DNA"/>
</dbReference>
<comment type="caution">
    <text evidence="5">The sequence shown here is derived from an EMBL/GenBank/DDBJ whole genome shotgun (WGS) entry which is preliminary data.</text>
</comment>
<dbReference type="GeneID" id="34573418"/>
<evidence type="ECO:0000313" key="5">
    <source>
        <dbReference type="EMBL" id="OGE55904.1"/>
    </source>
</evidence>
<accession>A0A1F5LRR9</accession>
<evidence type="ECO:0000256" key="3">
    <source>
        <dbReference type="PROSITE-ProRule" id="PRU00409"/>
    </source>
</evidence>